<dbReference type="SUPFAM" id="SSF56112">
    <property type="entry name" value="Protein kinase-like (PK-like)"/>
    <property type="match status" value="2"/>
</dbReference>
<keyword evidence="2" id="KW-0808">Transferase</keyword>
<gene>
    <name evidence="2" type="ORF">BEI61_03538</name>
</gene>
<dbReference type="Gene3D" id="1.10.510.10">
    <property type="entry name" value="Transferase(Phosphotransferase) domain 1"/>
    <property type="match status" value="1"/>
</dbReference>
<dbReference type="InterPro" id="IPR000719">
    <property type="entry name" value="Prot_kinase_dom"/>
</dbReference>
<dbReference type="InterPro" id="IPR011009">
    <property type="entry name" value="Kinase-like_dom_sf"/>
</dbReference>
<protein>
    <submittedName>
        <fullName evidence="2">Phosphotransferase enzyme family protein</fullName>
    </submittedName>
</protein>
<dbReference type="PATRIC" id="fig|1432052.4.peg.3931"/>
<evidence type="ECO:0000313" key="2">
    <source>
        <dbReference type="EMBL" id="ODM07648.1"/>
    </source>
</evidence>
<name>A0A1E3AFY6_9FIRM</name>
<accession>A0A1E3AFY6</accession>
<dbReference type="PANTHER" id="PTHR41283">
    <property type="entry name" value="AMINOGLYCOSIDE PHOSPHOTRANSFERASE"/>
    <property type="match status" value="1"/>
</dbReference>
<dbReference type="GO" id="GO:0004672">
    <property type="term" value="F:protein kinase activity"/>
    <property type="evidence" value="ECO:0007669"/>
    <property type="project" value="InterPro"/>
</dbReference>
<dbReference type="PANTHER" id="PTHR41283:SF1">
    <property type="entry name" value="AMINOGLYCOSIDE PHOSPHOTRANSFERASE DOMAIN-CONTAINING PROTEIN"/>
    <property type="match status" value="1"/>
</dbReference>
<comment type="caution">
    <text evidence="2">The sequence shown here is derived from an EMBL/GenBank/DDBJ whole genome shotgun (WGS) entry which is preliminary data.</text>
</comment>
<evidence type="ECO:0000313" key="3">
    <source>
        <dbReference type="Proteomes" id="UP000094067"/>
    </source>
</evidence>
<reference evidence="2 3" key="1">
    <citation type="submission" date="2016-07" db="EMBL/GenBank/DDBJ databases">
        <title>Characterization of isolates of Eisenbergiella tayi derived from blood cultures, using whole genome sequencing.</title>
        <authorList>
            <person name="Burdz T."/>
            <person name="Wiebe D."/>
            <person name="Huynh C."/>
            <person name="Bernard K."/>
        </authorList>
    </citation>
    <scope>NUCLEOTIDE SEQUENCE [LARGE SCALE GENOMIC DNA]</scope>
    <source>
        <strain evidence="2 3">NML 110608</strain>
    </source>
</reference>
<dbReference type="GO" id="GO:0005524">
    <property type="term" value="F:ATP binding"/>
    <property type="evidence" value="ECO:0007669"/>
    <property type="project" value="InterPro"/>
</dbReference>
<proteinExistence type="predicted"/>
<dbReference type="InterPro" id="IPR002575">
    <property type="entry name" value="Aminoglycoside_PTrfase"/>
</dbReference>
<sequence length="522" mass="60605">MIRHRPLIFNLKVNKGEMDLVIKFNECGSYSKAECMDGEEAEKVMPLMSTTEQYLLGLKAGKVLRKIHELTAPEDMLNWEERYFAVMDERIDEYCSSGTFFEGSDVVIDYMEHNRSLLRGRPQCFLHGDYHEGNLMVSADSEIYVIDLPDEEFGNCGDPWYDFKTFGENGNAYFSTGLVRGYFDGEPPQIFWDVLTYYIVTAALTSIVWKKYHNPDDLSEALRWNEEIARNLKDGHSPLMKWYLKDFYIQYTDGIPYKLKAPFDFSFLSKYGKVFKVFDNQDSGNICFGVTNGINKYFIKYAGAPTARACVSAGEAVENLKRTEPVYHDLAHPNLIRLIASEEIGGGFAMIFEWSDAECMHPMYPRSRQKFLKMTLETRYQVYEEILEFHIHAAKKGYVAIDFYDGSIMYDFGRHKTILCDVDFYSKTPYMNQMGRLWGSSRFMSPEEYQLGAVIDEVTNVYTMGATAFALFGNDRDKCIEEWKISKELFNVAQKAVSKERDKRQQTIEQLLEEWREARCNR</sequence>
<dbReference type="Pfam" id="PF01636">
    <property type="entry name" value="APH"/>
    <property type="match status" value="1"/>
</dbReference>
<dbReference type="PROSITE" id="PS50011">
    <property type="entry name" value="PROTEIN_KINASE_DOM"/>
    <property type="match status" value="1"/>
</dbReference>
<dbReference type="AlphaFoldDB" id="A0A1E3AFY6"/>
<organism evidence="2 3">
    <name type="scientific">Eisenbergiella tayi</name>
    <dbReference type="NCBI Taxonomy" id="1432052"/>
    <lineage>
        <taxon>Bacteria</taxon>
        <taxon>Bacillati</taxon>
        <taxon>Bacillota</taxon>
        <taxon>Clostridia</taxon>
        <taxon>Lachnospirales</taxon>
        <taxon>Lachnospiraceae</taxon>
        <taxon>Eisenbergiella</taxon>
    </lineage>
</organism>
<dbReference type="Gene3D" id="3.90.1200.10">
    <property type="match status" value="1"/>
</dbReference>
<dbReference type="EMBL" id="MCGH01000002">
    <property type="protein sequence ID" value="ODM07648.1"/>
    <property type="molecule type" value="Genomic_DNA"/>
</dbReference>
<feature type="domain" description="Protein kinase" evidence="1">
    <location>
        <begin position="260"/>
        <end position="522"/>
    </location>
</feature>
<dbReference type="Proteomes" id="UP000094067">
    <property type="component" value="Unassembled WGS sequence"/>
</dbReference>
<evidence type="ECO:0000259" key="1">
    <source>
        <dbReference type="PROSITE" id="PS50011"/>
    </source>
</evidence>